<evidence type="ECO:0000256" key="1">
    <source>
        <dbReference type="ARBA" id="ARBA00004651"/>
    </source>
</evidence>
<feature type="transmembrane region" description="Helical" evidence="7">
    <location>
        <begin position="348"/>
        <end position="372"/>
    </location>
</feature>
<name>A0A6J4SIX1_9ACTN</name>
<feature type="transmembrane region" description="Helical" evidence="7">
    <location>
        <begin position="311"/>
        <end position="336"/>
    </location>
</feature>
<feature type="transmembrane region" description="Helical" evidence="7">
    <location>
        <begin position="261"/>
        <end position="280"/>
    </location>
</feature>
<organism evidence="9">
    <name type="scientific">uncultured Solirubrobacteraceae bacterium</name>
    <dbReference type="NCBI Taxonomy" id="1162706"/>
    <lineage>
        <taxon>Bacteria</taxon>
        <taxon>Bacillati</taxon>
        <taxon>Actinomycetota</taxon>
        <taxon>Thermoleophilia</taxon>
        <taxon>Solirubrobacterales</taxon>
        <taxon>Solirubrobacteraceae</taxon>
        <taxon>environmental samples</taxon>
    </lineage>
</organism>
<dbReference type="GO" id="GO:0022857">
    <property type="term" value="F:transmembrane transporter activity"/>
    <property type="evidence" value="ECO:0007669"/>
    <property type="project" value="InterPro"/>
</dbReference>
<keyword evidence="4 7" id="KW-0812">Transmembrane</keyword>
<feature type="transmembrane region" description="Helical" evidence="7">
    <location>
        <begin position="148"/>
        <end position="170"/>
    </location>
</feature>
<dbReference type="PROSITE" id="PS50850">
    <property type="entry name" value="MFS"/>
    <property type="match status" value="1"/>
</dbReference>
<evidence type="ECO:0000256" key="3">
    <source>
        <dbReference type="ARBA" id="ARBA00022475"/>
    </source>
</evidence>
<comment type="subcellular location">
    <subcellularLocation>
        <location evidence="1">Cell membrane</location>
        <topology evidence="1">Multi-pass membrane protein</topology>
    </subcellularLocation>
</comment>
<dbReference type="InterPro" id="IPR020846">
    <property type="entry name" value="MFS_dom"/>
</dbReference>
<dbReference type="SUPFAM" id="SSF103473">
    <property type="entry name" value="MFS general substrate transporter"/>
    <property type="match status" value="1"/>
</dbReference>
<dbReference type="AlphaFoldDB" id="A0A6J4SIX1"/>
<dbReference type="InterPro" id="IPR036259">
    <property type="entry name" value="MFS_trans_sf"/>
</dbReference>
<keyword evidence="3" id="KW-1003">Cell membrane</keyword>
<evidence type="ECO:0000259" key="8">
    <source>
        <dbReference type="PROSITE" id="PS50850"/>
    </source>
</evidence>
<dbReference type="PANTHER" id="PTHR23513">
    <property type="entry name" value="INTEGRAL MEMBRANE EFFLUX PROTEIN-RELATED"/>
    <property type="match status" value="1"/>
</dbReference>
<dbReference type="GO" id="GO:0005886">
    <property type="term" value="C:plasma membrane"/>
    <property type="evidence" value="ECO:0007669"/>
    <property type="project" value="UniProtKB-SubCell"/>
</dbReference>
<accession>A0A6J4SIX1</accession>
<proteinExistence type="predicted"/>
<evidence type="ECO:0000256" key="7">
    <source>
        <dbReference type="SAM" id="Phobius"/>
    </source>
</evidence>
<gene>
    <name evidence="9" type="ORF">AVDCRST_MAG85-1330</name>
</gene>
<evidence type="ECO:0000313" key="9">
    <source>
        <dbReference type="EMBL" id="CAA9492931.1"/>
    </source>
</evidence>
<sequence>MSERFKSHPLPVDNASVKAILQTLRIKDFGRLCTTYTLNELADWLATVALALLVYDKTNDAFATAALFVPLVVARVDNLPVGRVLVAAYVVEAAALGALALVAGAFSLPAVLALALLDGTLAAVARASTRSATVAVLEPEGKLREGNAALNMGFAGMNAGAPLLAGLLVAAMSSAFVLGLAAAVFLALAVVVAPLTVRSATPDPETHWTTRLREGFAYVRRDVRLRTLLMGQTVVLVLLTMVTPIEVIYAKESLDTGDAGFGALMTAWGAGMVVGSWLYARERRRGMASLIVASTVTVAAGYLGMAVAPTLALACLASALGGVGNGVQWVAVVTALQEATEERFQSRVASLLETVITAAPGLGFLLGGTITAVLNPRVAFAVAGSGVLVAVLVGAMFVRRASAHPHAPAQEHATAQA</sequence>
<dbReference type="EMBL" id="CADCVT010000145">
    <property type="protein sequence ID" value="CAA9492931.1"/>
    <property type="molecule type" value="Genomic_DNA"/>
</dbReference>
<feature type="domain" description="Major facilitator superfamily (MFS) profile" evidence="8">
    <location>
        <begin position="167"/>
        <end position="417"/>
    </location>
</feature>
<dbReference type="Gene3D" id="1.20.1250.20">
    <property type="entry name" value="MFS general substrate transporter like domains"/>
    <property type="match status" value="1"/>
</dbReference>
<protein>
    <recommendedName>
        <fullName evidence="8">Major facilitator superfamily (MFS) profile domain-containing protein</fullName>
    </recommendedName>
</protein>
<feature type="transmembrane region" description="Helical" evidence="7">
    <location>
        <begin position="228"/>
        <end position="249"/>
    </location>
</feature>
<feature type="transmembrane region" description="Helical" evidence="7">
    <location>
        <begin position="378"/>
        <end position="398"/>
    </location>
</feature>
<evidence type="ECO:0000256" key="5">
    <source>
        <dbReference type="ARBA" id="ARBA00022989"/>
    </source>
</evidence>
<evidence type="ECO:0000256" key="4">
    <source>
        <dbReference type="ARBA" id="ARBA00022692"/>
    </source>
</evidence>
<evidence type="ECO:0000256" key="6">
    <source>
        <dbReference type="ARBA" id="ARBA00023136"/>
    </source>
</evidence>
<evidence type="ECO:0000256" key="2">
    <source>
        <dbReference type="ARBA" id="ARBA00022448"/>
    </source>
</evidence>
<reference evidence="9" key="1">
    <citation type="submission" date="2020-02" db="EMBL/GenBank/DDBJ databases">
        <authorList>
            <person name="Meier V. D."/>
        </authorList>
    </citation>
    <scope>NUCLEOTIDE SEQUENCE</scope>
    <source>
        <strain evidence="9">AVDCRST_MAG85</strain>
    </source>
</reference>
<feature type="transmembrane region" description="Helical" evidence="7">
    <location>
        <begin position="176"/>
        <end position="197"/>
    </location>
</feature>
<dbReference type="CDD" id="cd06173">
    <property type="entry name" value="MFS_MefA_like"/>
    <property type="match status" value="1"/>
</dbReference>
<dbReference type="PANTHER" id="PTHR23513:SF6">
    <property type="entry name" value="MAJOR FACILITATOR SUPERFAMILY ASSOCIATED DOMAIN-CONTAINING PROTEIN"/>
    <property type="match status" value="1"/>
</dbReference>
<feature type="transmembrane region" description="Helical" evidence="7">
    <location>
        <begin position="287"/>
        <end position="305"/>
    </location>
</feature>
<keyword evidence="5 7" id="KW-1133">Transmembrane helix</keyword>
<keyword evidence="2" id="KW-0813">Transport</keyword>
<keyword evidence="6 7" id="KW-0472">Membrane</keyword>
<dbReference type="InterPro" id="IPR010290">
    <property type="entry name" value="TM_effector"/>
</dbReference>
<dbReference type="Pfam" id="PF05977">
    <property type="entry name" value="MFS_3"/>
    <property type="match status" value="1"/>
</dbReference>